<dbReference type="InterPro" id="IPR051124">
    <property type="entry name" value="Phosphate_Transport_Permease"/>
</dbReference>
<feature type="transmembrane region" description="Helical" evidence="9">
    <location>
        <begin position="60"/>
        <end position="89"/>
    </location>
</feature>
<reference evidence="12 13" key="1">
    <citation type="submission" date="2017-11" db="EMBL/GenBank/DDBJ databases">
        <title>Isolation and Characterization of Family Methanocellaceae Species from Potential Methane Hydrate Area Offshore Southwestern Taiwan.</title>
        <authorList>
            <person name="Zhang W.-L."/>
            <person name="Chen W.-C."/>
            <person name="Lai M.-C."/>
            <person name="Chen S.-C."/>
        </authorList>
    </citation>
    <scope>NUCLEOTIDE SEQUENCE [LARGE SCALE GENOMIC DNA]</scope>
    <source>
        <strain evidence="12 13">CWC-04</strain>
    </source>
</reference>
<dbReference type="RefSeq" id="WP_230742576.1">
    <property type="nucleotide sequence ID" value="NZ_PGCK01000010.1"/>
</dbReference>
<keyword evidence="5 10" id="KW-0592">Phosphate transport</keyword>
<dbReference type="PANTHER" id="PTHR30425:SF1">
    <property type="entry name" value="PHOSPHATE TRANSPORT SYSTEM PERMEASE PROTEIN PSTC"/>
    <property type="match status" value="1"/>
</dbReference>
<protein>
    <recommendedName>
        <fullName evidence="10">Phosphate transport system permease protein</fullName>
    </recommendedName>
</protein>
<comment type="similarity">
    <text evidence="2 10">Belongs to the binding-protein-dependent transport system permease family. CysTW subfamily.</text>
</comment>
<dbReference type="AlphaFoldDB" id="A0AAP2RGH7"/>
<dbReference type="PANTHER" id="PTHR30425">
    <property type="entry name" value="PHOSPHATE TRANSPORT SYSTEM PERMEASE PROTEIN PST"/>
    <property type="match status" value="1"/>
</dbReference>
<evidence type="ECO:0000256" key="4">
    <source>
        <dbReference type="ARBA" id="ARBA00022475"/>
    </source>
</evidence>
<keyword evidence="7 9" id="KW-1133">Transmembrane helix</keyword>
<dbReference type="Gene3D" id="1.10.3720.10">
    <property type="entry name" value="MetI-like"/>
    <property type="match status" value="1"/>
</dbReference>
<dbReference type="EMBL" id="PGCK01000010">
    <property type="protein sequence ID" value="MCD1295720.1"/>
    <property type="molecule type" value="Genomic_DNA"/>
</dbReference>
<evidence type="ECO:0000256" key="3">
    <source>
        <dbReference type="ARBA" id="ARBA00022448"/>
    </source>
</evidence>
<sequence>MKIIEKTIESSLLLCALSSIITIFLIIFYILTNGLPLLMKGGIIDFILGTVWMPPYQYGIFPMIIGTVAVTVLALILGFPLGLGCALLISEVAPPGVRNTIRPAIETLAGIPSVIYGFFGLIIIVPLIMNYLGAATGQSVLACGVILAIMILPTIISISEDAIRAVPRELRESSLALGATKWQMISGIVVPTAKSGIIASAVLGMGRAIGETMAVLMVSGNVAMIPDSILSPVEPLTAVIALEWGYAAGEHQQALFAVGAVLMVIIMALNIAIYVAYKKKSMGTRI</sequence>
<feature type="transmembrane region" description="Helical" evidence="9">
    <location>
        <begin position="109"/>
        <end position="132"/>
    </location>
</feature>
<dbReference type="InterPro" id="IPR011864">
    <property type="entry name" value="Phosphate_PstC"/>
</dbReference>
<dbReference type="PROSITE" id="PS50928">
    <property type="entry name" value="ABC_TM1"/>
    <property type="match status" value="1"/>
</dbReference>
<gene>
    <name evidence="12" type="primary">pstC</name>
    <name evidence="12" type="ORF">CUJ83_11995</name>
</gene>
<keyword evidence="3 9" id="KW-0813">Transport</keyword>
<keyword evidence="6 9" id="KW-0812">Transmembrane</keyword>
<evidence type="ECO:0000256" key="9">
    <source>
        <dbReference type="RuleBase" id="RU363032"/>
    </source>
</evidence>
<evidence type="ECO:0000256" key="10">
    <source>
        <dbReference type="RuleBase" id="RU363054"/>
    </source>
</evidence>
<evidence type="ECO:0000256" key="7">
    <source>
        <dbReference type="ARBA" id="ARBA00022989"/>
    </source>
</evidence>
<evidence type="ECO:0000259" key="11">
    <source>
        <dbReference type="PROSITE" id="PS50928"/>
    </source>
</evidence>
<dbReference type="InterPro" id="IPR000515">
    <property type="entry name" value="MetI-like"/>
</dbReference>
<feature type="transmembrane region" description="Helical" evidence="9">
    <location>
        <begin position="12"/>
        <end position="31"/>
    </location>
</feature>
<feature type="transmembrane region" description="Helical" evidence="9">
    <location>
        <begin position="139"/>
        <end position="158"/>
    </location>
</feature>
<evidence type="ECO:0000256" key="5">
    <source>
        <dbReference type="ARBA" id="ARBA00022592"/>
    </source>
</evidence>
<organism evidence="12 13">
    <name type="scientific">Methanooceanicella nereidis</name>
    <dbReference type="NCBI Taxonomy" id="2052831"/>
    <lineage>
        <taxon>Archaea</taxon>
        <taxon>Methanobacteriati</taxon>
        <taxon>Methanobacteriota</taxon>
        <taxon>Stenosarchaea group</taxon>
        <taxon>Methanomicrobia</taxon>
        <taxon>Methanocellales</taxon>
        <taxon>Methanocellaceae</taxon>
        <taxon>Methanooceanicella</taxon>
    </lineage>
</organism>
<keyword evidence="8 9" id="KW-0472">Membrane</keyword>
<keyword evidence="4 10" id="KW-1003">Cell membrane</keyword>
<feature type="transmembrane region" description="Helical" evidence="9">
    <location>
        <begin position="37"/>
        <end position="53"/>
    </location>
</feature>
<comment type="subcellular location">
    <subcellularLocation>
        <location evidence="1 9">Cell membrane</location>
        <topology evidence="1 9">Multi-pass membrane protein</topology>
    </subcellularLocation>
</comment>
<evidence type="ECO:0000256" key="8">
    <source>
        <dbReference type="ARBA" id="ARBA00023136"/>
    </source>
</evidence>
<evidence type="ECO:0000313" key="13">
    <source>
        <dbReference type="Proteomes" id="UP001320159"/>
    </source>
</evidence>
<evidence type="ECO:0000313" key="12">
    <source>
        <dbReference type="EMBL" id="MCD1295720.1"/>
    </source>
</evidence>
<evidence type="ECO:0000256" key="1">
    <source>
        <dbReference type="ARBA" id="ARBA00004651"/>
    </source>
</evidence>
<comment type="function">
    <text evidence="10">Part of the binding-protein-dependent transport system for phosphate; probably responsible for the translocation of the substrate across the membrane.</text>
</comment>
<proteinExistence type="inferred from homology"/>
<keyword evidence="13" id="KW-1185">Reference proteome</keyword>
<feature type="transmembrane region" description="Helical" evidence="9">
    <location>
        <begin position="254"/>
        <end position="277"/>
    </location>
</feature>
<evidence type="ECO:0000256" key="6">
    <source>
        <dbReference type="ARBA" id="ARBA00022692"/>
    </source>
</evidence>
<accession>A0AAP2RGH7</accession>
<dbReference type="NCBIfam" id="TIGR02138">
    <property type="entry name" value="phosphate_pstC"/>
    <property type="match status" value="1"/>
</dbReference>
<evidence type="ECO:0000256" key="2">
    <source>
        <dbReference type="ARBA" id="ARBA00007069"/>
    </source>
</evidence>
<dbReference type="GO" id="GO:0005315">
    <property type="term" value="F:phosphate transmembrane transporter activity"/>
    <property type="evidence" value="ECO:0007669"/>
    <property type="project" value="InterPro"/>
</dbReference>
<dbReference type="GO" id="GO:0006817">
    <property type="term" value="P:phosphate ion transport"/>
    <property type="evidence" value="ECO:0007669"/>
    <property type="project" value="UniProtKB-KW"/>
</dbReference>
<feature type="domain" description="ABC transmembrane type-1" evidence="11">
    <location>
        <begin position="64"/>
        <end position="273"/>
    </location>
</feature>
<dbReference type="SUPFAM" id="SSF161098">
    <property type="entry name" value="MetI-like"/>
    <property type="match status" value="1"/>
</dbReference>
<name>A0AAP2RGH7_9EURY</name>
<dbReference type="Proteomes" id="UP001320159">
    <property type="component" value="Unassembled WGS sequence"/>
</dbReference>
<comment type="caution">
    <text evidence="12">The sequence shown here is derived from an EMBL/GenBank/DDBJ whole genome shotgun (WGS) entry which is preliminary data.</text>
</comment>
<dbReference type="GO" id="GO:0005886">
    <property type="term" value="C:plasma membrane"/>
    <property type="evidence" value="ECO:0007669"/>
    <property type="project" value="UniProtKB-SubCell"/>
</dbReference>
<dbReference type="CDD" id="cd06261">
    <property type="entry name" value="TM_PBP2"/>
    <property type="match status" value="1"/>
</dbReference>
<dbReference type="InterPro" id="IPR035906">
    <property type="entry name" value="MetI-like_sf"/>
</dbReference>
<dbReference type="Pfam" id="PF00528">
    <property type="entry name" value="BPD_transp_1"/>
    <property type="match status" value="1"/>
</dbReference>